<dbReference type="InterPro" id="IPR004843">
    <property type="entry name" value="Calcineurin-like_PHP"/>
</dbReference>
<accession>A0A383DEZ3</accession>
<evidence type="ECO:0000259" key="1">
    <source>
        <dbReference type="Pfam" id="PF00149"/>
    </source>
</evidence>
<dbReference type="Pfam" id="PF00149">
    <property type="entry name" value="Metallophos"/>
    <property type="match status" value="1"/>
</dbReference>
<organism evidence="2">
    <name type="scientific">marine metagenome</name>
    <dbReference type="NCBI Taxonomy" id="408172"/>
    <lineage>
        <taxon>unclassified sequences</taxon>
        <taxon>metagenomes</taxon>
        <taxon>ecological metagenomes</taxon>
    </lineage>
</organism>
<feature type="domain" description="Calcineurin-like phosphoesterase" evidence="1">
    <location>
        <begin position="1"/>
        <end position="194"/>
    </location>
</feature>
<dbReference type="PANTHER" id="PTHR30337:SF0">
    <property type="entry name" value="NUCLEASE SBCCD SUBUNIT D"/>
    <property type="match status" value="1"/>
</dbReference>
<gene>
    <name evidence="2" type="ORF">METZ01_LOCUS495921</name>
</gene>
<reference evidence="2" key="1">
    <citation type="submission" date="2018-05" db="EMBL/GenBank/DDBJ databases">
        <authorList>
            <person name="Lanie J.A."/>
            <person name="Ng W.-L."/>
            <person name="Kazmierczak K.M."/>
            <person name="Andrzejewski T.M."/>
            <person name="Davidsen T.M."/>
            <person name="Wayne K.J."/>
            <person name="Tettelin H."/>
            <person name="Glass J.I."/>
            <person name="Rusch D."/>
            <person name="Podicherti R."/>
            <person name="Tsui H.-C.T."/>
            <person name="Winkler M.E."/>
        </authorList>
    </citation>
    <scope>NUCLEOTIDE SEQUENCE</scope>
</reference>
<dbReference type="SUPFAM" id="SSF56300">
    <property type="entry name" value="Metallo-dependent phosphatases"/>
    <property type="match status" value="1"/>
</dbReference>
<dbReference type="CDD" id="cd00838">
    <property type="entry name" value="MPP_superfamily"/>
    <property type="match status" value="1"/>
</dbReference>
<protein>
    <recommendedName>
        <fullName evidence="1">Calcineurin-like phosphoesterase domain-containing protein</fullName>
    </recommendedName>
</protein>
<feature type="non-terminal residue" evidence="2">
    <location>
        <position position="204"/>
    </location>
</feature>
<dbReference type="InterPro" id="IPR050535">
    <property type="entry name" value="DNA_Repair-Maintenance_Comp"/>
</dbReference>
<dbReference type="InterPro" id="IPR029052">
    <property type="entry name" value="Metallo-depent_PP-like"/>
</dbReference>
<dbReference type="AlphaFoldDB" id="A0A383DEZ3"/>
<dbReference type="EMBL" id="UINC01216786">
    <property type="protein sequence ID" value="SVE43067.1"/>
    <property type="molecule type" value="Genomic_DNA"/>
</dbReference>
<dbReference type="PANTHER" id="PTHR30337">
    <property type="entry name" value="COMPONENT OF ATP-DEPENDENT DSDNA EXONUCLEASE"/>
    <property type="match status" value="1"/>
</dbReference>
<name>A0A383DEZ3_9ZZZZ</name>
<dbReference type="GO" id="GO:0016787">
    <property type="term" value="F:hydrolase activity"/>
    <property type="evidence" value="ECO:0007669"/>
    <property type="project" value="InterPro"/>
</dbReference>
<evidence type="ECO:0000313" key="2">
    <source>
        <dbReference type="EMBL" id="SVE43067.1"/>
    </source>
</evidence>
<proteinExistence type="predicted"/>
<dbReference type="Gene3D" id="3.60.21.10">
    <property type="match status" value="1"/>
</dbReference>
<sequence length="204" mass="24083">MKIALITDTHWGARNDSQVFMNYFKRFYEEMFFPYLEEHNIKTCIHLGDVVDRRKFINYRILKDLRENFINRLWKMGVDTHIIIGNHDTFYKNTNEVNSIAELFTTFDGEIEPWMYSEPKEVEFDGLKILMMPWICPENHERAINAIQNTSAQILMGHLEIVGIEQHVGSWSHTGIDASVFSKFDMVMSGHFHHKSINGNIYYL</sequence>